<accession>A0ACD4ZK40</accession>
<dbReference type="EMBL" id="CP109109">
    <property type="protein sequence ID" value="WSB98152.1"/>
    <property type="molecule type" value="Genomic_DNA"/>
</dbReference>
<reference evidence="1" key="1">
    <citation type="submission" date="2022-10" db="EMBL/GenBank/DDBJ databases">
        <title>The complete genomes of actinobacterial strains from the NBC collection.</title>
        <authorList>
            <person name="Joergensen T.S."/>
            <person name="Alvarez Arevalo M."/>
            <person name="Sterndorff E.B."/>
            <person name="Faurdal D."/>
            <person name="Vuksanovic O."/>
            <person name="Mourched A.-S."/>
            <person name="Charusanti P."/>
            <person name="Shaw S."/>
            <person name="Blin K."/>
            <person name="Weber T."/>
        </authorList>
    </citation>
    <scope>NUCLEOTIDE SEQUENCE</scope>
    <source>
        <strain evidence="1">NBC 01771</strain>
    </source>
</reference>
<name>A0ACD4ZK40_9ACTN</name>
<sequence length="199" mass="21844">MREHIKTNRVLLALVGLVLLGGGLLTIAAGAGLYRRWGLTPPAGWPLTTPQNVLTPRADQARWADQGWWWPTVIASLALLILLALTWLLSQHRRWRPRQLPVPDTPRKAVSVNDHALNGALTTDLNTLPGARRTRARISGPPTHPQALIALTLAPGITPEHVLKDVSTAVEQARQSAGWDQLPSRVRLDVARHGPHRAE</sequence>
<evidence type="ECO:0000313" key="1">
    <source>
        <dbReference type="EMBL" id="WSB98152.1"/>
    </source>
</evidence>
<proteinExistence type="predicted"/>
<organism evidence="1 2">
    <name type="scientific">Streptomyces scopuliridis</name>
    <dbReference type="NCBI Taxonomy" id="452529"/>
    <lineage>
        <taxon>Bacteria</taxon>
        <taxon>Bacillati</taxon>
        <taxon>Actinomycetota</taxon>
        <taxon>Actinomycetes</taxon>
        <taxon>Kitasatosporales</taxon>
        <taxon>Streptomycetaceae</taxon>
        <taxon>Streptomyces</taxon>
    </lineage>
</organism>
<evidence type="ECO:0000313" key="2">
    <source>
        <dbReference type="Proteomes" id="UP001348369"/>
    </source>
</evidence>
<dbReference type="Proteomes" id="UP001348369">
    <property type="component" value="Chromosome"/>
</dbReference>
<keyword evidence="2" id="KW-1185">Reference proteome</keyword>
<protein>
    <submittedName>
        <fullName evidence="1">Alkaline shock response membrane anchor protein AmaP</fullName>
    </submittedName>
</protein>
<gene>
    <name evidence="1" type="ORF">OG835_14730</name>
</gene>